<proteinExistence type="predicted"/>
<feature type="non-terminal residue" evidence="1">
    <location>
        <position position="1"/>
    </location>
</feature>
<dbReference type="AlphaFoldDB" id="A0A101M7F4"/>
<dbReference type="EMBL" id="LLXE01001586">
    <property type="protein sequence ID" value="KUM55345.1"/>
    <property type="molecule type" value="Genomic_DNA"/>
</dbReference>
<evidence type="ECO:0000313" key="2">
    <source>
        <dbReference type="Proteomes" id="UP000055045"/>
    </source>
</evidence>
<organism evidence="1 2">
    <name type="scientific">Penicillium freii</name>
    <dbReference type="NCBI Taxonomy" id="48697"/>
    <lineage>
        <taxon>Eukaryota</taxon>
        <taxon>Fungi</taxon>
        <taxon>Dikarya</taxon>
        <taxon>Ascomycota</taxon>
        <taxon>Pezizomycotina</taxon>
        <taxon>Eurotiomycetes</taxon>
        <taxon>Eurotiomycetidae</taxon>
        <taxon>Eurotiales</taxon>
        <taxon>Aspergillaceae</taxon>
        <taxon>Penicillium</taxon>
    </lineage>
</organism>
<accession>A0A101M7F4</accession>
<protein>
    <submittedName>
        <fullName evidence="1">Uncharacterized protein</fullName>
    </submittedName>
</protein>
<comment type="caution">
    <text evidence="1">The sequence shown here is derived from an EMBL/GenBank/DDBJ whole genome shotgun (WGS) entry which is preliminary data.</text>
</comment>
<evidence type="ECO:0000313" key="1">
    <source>
        <dbReference type="EMBL" id="KUM55345.1"/>
    </source>
</evidence>
<name>A0A101M7F4_PENFR</name>
<sequence>SSTKFTSLAVAGFTASGQSADW</sequence>
<gene>
    <name evidence="1" type="ORF">ACN42_g11968</name>
</gene>
<keyword evidence="2" id="KW-1185">Reference proteome</keyword>
<dbReference type="Proteomes" id="UP000055045">
    <property type="component" value="Unassembled WGS sequence"/>
</dbReference>
<reference evidence="1 2" key="1">
    <citation type="submission" date="2015-10" db="EMBL/GenBank/DDBJ databases">
        <title>Genome sequencing of Penicillium freii.</title>
        <authorList>
            <person name="Nguyen H.D."/>
            <person name="Visagie C.M."/>
            <person name="Seifert K.A."/>
        </authorList>
    </citation>
    <scope>NUCLEOTIDE SEQUENCE [LARGE SCALE GENOMIC DNA]</scope>
    <source>
        <strain evidence="1 2">DAOM 242723</strain>
    </source>
</reference>